<comment type="caution">
    <text evidence="2">The sequence shown here is derived from an EMBL/GenBank/DDBJ whole genome shotgun (WGS) entry which is preliminary data.</text>
</comment>
<dbReference type="Gene3D" id="3.40.430.10">
    <property type="entry name" value="Dihydrofolate Reductase, subunit A"/>
    <property type="match status" value="1"/>
</dbReference>
<dbReference type="PANTHER" id="PTHR38011:SF11">
    <property type="entry name" value="2,5-DIAMINO-6-RIBOSYLAMINO-4(3H)-PYRIMIDINONE 5'-PHOSPHATE REDUCTASE"/>
    <property type="match status" value="1"/>
</dbReference>
<dbReference type="InterPro" id="IPR002734">
    <property type="entry name" value="RibDG_C"/>
</dbReference>
<protein>
    <submittedName>
        <fullName evidence="2">Dihydrofolate reductase family protein</fullName>
    </submittedName>
</protein>
<reference evidence="2 3" key="1">
    <citation type="submission" date="2023-03" db="EMBL/GenBank/DDBJ databases">
        <title>Bacillus Genome Sequencing.</title>
        <authorList>
            <person name="Dunlap C."/>
        </authorList>
    </citation>
    <scope>NUCLEOTIDE SEQUENCE [LARGE SCALE GENOMIC DNA]</scope>
    <source>
        <strain evidence="2 3">NRS-52</strain>
    </source>
</reference>
<dbReference type="Proteomes" id="UP001343257">
    <property type="component" value="Unassembled WGS sequence"/>
</dbReference>
<gene>
    <name evidence="2" type="ORF">P9847_03700</name>
</gene>
<evidence type="ECO:0000313" key="2">
    <source>
        <dbReference type="EMBL" id="MED5016410.1"/>
    </source>
</evidence>
<feature type="domain" description="Bacterial bifunctional deaminase-reductase C-terminal" evidence="1">
    <location>
        <begin position="8"/>
        <end position="171"/>
    </location>
</feature>
<dbReference type="Pfam" id="PF01872">
    <property type="entry name" value="RibD_C"/>
    <property type="match status" value="1"/>
</dbReference>
<dbReference type="SUPFAM" id="SSF53597">
    <property type="entry name" value="Dihydrofolate reductase-like"/>
    <property type="match status" value="1"/>
</dbReference>
<name>A0ABU6PNG9_9BACL</name>
<sequence>MNEEKQSKVVLYIAMSLDGYIAQPDGSVEWLYDVKGDGGDNGYAAFYNTIGTLIMGRLTYEIVLQLSEEYLYKGKPCYIATRNPSQYENAPDLFFTDEPMTELVPRLKKTSKGDIWLAGGGQMVQVFLQEGLLDEAVIAIIPKVLGEGIPLFPEGTVPSSFELSRVEQLGDIALLYYSKHTSS</sequence>
<dbReference type="InterPro" id="IPR050765">
    <property type="entry name" value="Riboflavin_Biosynth_HTPR"/>
</dbReference>
<accession>A0ABU6PNG9</accession>
<evidence type="ECO:0000313" key="3">
    <source>
        <dbReference type="Proteomes" id="UP001343257"/>
    </source>
</evidence>
<dbReference type="InterPro" id="IPR024072">
    <property type="entry name" value="DHFR-like_dom_sf"/>
</dbReference>
<dbReference type="PANTHER" id="PTHR38011">
    <property type="entry name" value="DIHYDROFOLATE REDUCTASE FAMILY PROTEIN (AFU_ORTHOLOGUE AFUA_8G06820)"/>
    <property type="match status" value="1"/>
</dbReference>
<dbReference type="EMBL" id="JARTLD010000009">
    <property type="protein sequence ID" value="MED5016410.1"/>
    <property type="molecule type" value="Genomic_DNA"/>
</dbReference>
<proteinExistence type="predicted"/>
<keyword evidence="3" id="KW-1185">Reference proteome</keyword>
<organism evidence="2 3">
    <name type="scientific">Paenibacillus chibensis</name>
    <dbReference type="NCBI Taxonomy" id="59846"/>
    <lineage>
        <taxon>Bacteria</taxon>
        <taxon>Bacillati</taxon>
        <taxon>Bacillota</taxon>
        <taxon>Bacilli</taxon>
        <taxon>Bacillales</taxon>
        <taxon>Paenibacillaceae</taxon>
        <taxon>Paenibacillus</taxon>
    </lineage>
</organism>
<evidence type="ECO:0000259" key="1">
    <source>
        <dbReference type="Pfam" id="PF01872"/>
    </source>
</evidence>
<dbReference type="RefSeq" id="WP_328275468.1">
    <property type="nucleotide sequence ID" value="NZ_JARTLD010000009.1"/>
</dbReference>